<name>A0A8B6HQS2_MYTGA</name>
<comment type="caution">
    <text evidence="2">The sequence shown here is derived from an EMBL/GenBank/DDBJ whole genome shotgun (WGS) entry which is preliminary data.</text>
</comment>
<dbReference type="EMBL" id="UYJE01010456">
    <property type="protein sequence ID" value="VDI83355.1"/>
    <property type="molecule type" value="Genomic_DNA"/>
</dbReference>
<gene>
    <name evidence="2" type="ORF">MGAL_10B008936</name>
</gene>
<evidence type="ECO:0000313" key="3">
    <source>
        <dbReference type="Proteomes" id="UP000596742"/>
    </source>
</evidence>
<dbReference type="AlphaFoldDB" id="A0A8B6HQS2"/>
<dbReference type="InterPro" id="IPR051021">
    <property type="entry name" value="Mito_Ser/Thr_phosphatase"/>
</dbReference>
<keyword evidence="3" id="KW-1185">Reference proteome</keyword>
<dbReference type="PANTHER" id="PTHR20935:SF0">
    <property type="entry name" value="SERINE_THREONINE-PROTEIN PHOSPHATASE PGAM5, MITOCHONDRIAL"/>
    <property type="match status" value="1"/>
</dbReference>
<reference evidence="2" key="1">
    <citation type="submission" date="2018-11" db="EMBL/GenBank/DDBJ databases">
        <authorList>
            <person name="Alioto T."/>
            <person name="Alioto T."/>
        </authorList>
    </citation>
    <scope>NUCLEOTIDE SEQUENCE</scope>
</reference>
<dbReference type="GO" id="GO:0004722">
    <property type="term" value="F:protein serine/threonine phosphatase activity"/>
    <property type="evidence" value="ECO:0007669"/>
    <property type="project" value="UniProtKB-EC"/>
</dbReference>
<dbReference type="EC" id="3.1.3.16" evidence="2"/>
<dbReference type="OrthoDB" id="2118094at2759"/>
<dbReference type="GO" id="GO:0090141">
    <property type="term" value="P:positive regulation of mitochondrial fission"/>
    <property type="evidence" value="ECO:0007669"/>
    <property type="project" value="TreeGrafter"/>
</dbReference>
<sequence>VKKVAKVFSLKNVSAVRANLTWDESDNPLLDGDKLSSSYMMTKSHDLHFHRHRLTVHRVKIEIKCKQQDRDNCKQPRHRITIFGISKQVNSCTNNHAKEKGVQSKIEGGTMSANTNIVTDMELLRRRFGQETRVKLNIPAFTKSLVNLRSDLKGQLVNSHLRIILAFRRCYTNIYRHEKRDNMHVSNSIEDVFSCFCLLALQLPPEAWLRFYLNHGSITWLTVGPNGQVGLKTLGETGFMPANVTFYSQL</sequence>
<dbReference type="Gene3D" id="3.40.50.1240">
    <property type="entry name" value="Phosphoglycerate mutase-like"/>
    <property type="match status" value="1"/>
</dbReference>
<dbReference type="InterPro" id="IPR029033">
    <property type="entry name" value="His_PPase_superfam"/>
</dbReference>
<keyword evidence="2" id="KW-0378">Hydrolase</keyword>
<dbReference type="GO" id="GO:0005739">
    <property type="term" value="C:mitochondrion"/>
    <property type="evidence" value="ECO:0007669"/>
    <property type="project" value="TreeGrafter"/>
</dbReference>
<protein>
    <submittedName>
        <fullName evidence="2">Serine/threonine-protein phosphatase PGAM5</fullName>
        <ecNumber evidence="2">3.1.3.16</ecNumber>
    </submittedName>
</protein>
<comment type="similarity">
    <text evidence="1">Belongs to the phosphoglycerate mutase family. BPG-dependent PGAM subfamily.</text>
</comment>
<dbReference type="PANTHER" id="PTHR20935">
    <property type="entry name" value="PHOSPHOGLYCERATE MUTASE-RELATED"/>
    <property type="match status" value="1"/>
</dbReference>
<proteinExistence type="inferred from homology"/>
<dbReference type="Proteomes" id="UP000596742">
    <property type="component" value="Unassembled WGS sequence"/>
</dbReference>
<evidence type="ECO:0000313" key="2">
    <source>
        <dbReference type="EMBL" id="VDI83355.1"/>
    </source>
</evidence>
<feature type="non-terminal residue" evidence="2">
    <location>
        <position position="250"/>
    </location>
</feature>
<organism evidence="2 3">
    <name type="scientific">Mytilus galloprovincialis</name>
    <name type="common">Mediterranean mussel</name>
    <dbReference type="NCBI Taxonomy" id="29158"/>
    <lineage>
        <taxon>Eukaryota</taxon>
        <taxon>Metazoa</taxon>
        <taxon>Spiralia</taxon>
        <taxon>Lophotrochozoa</taxon>
        <taxon>Mollusca</taxon>
        <taxon>Bivalvia</taxon>
        <taxon>Autobranchia</taxon>
        <taxon>Pteriomorphia</taxon>
        <taxon>Mytilida</taxon>
        <taxon>Mytiloidea</taxon>
        <taxon>Mytilidae</taxon>
        <taxon>Mytilinae</taxon>
        <taxon>Mytilus</taxon>
    </lineage>
</organism>
<evidence type="ECO:0000256" key="1">
    <source>
        <dbReference type="ARBA" id="ARBA00006717"/>
    </source>
</evidence>
<accession>A0A8B6HQS2</accession>